<evidence type="ECO:0000313" key="2">
    <source>
        <dbReference type="Proteomes" id="UP000663823"/>
    </source>
</evidence>
<evidence type="ECO:0000313" key="1">
    <source>
        <dbReference type="EMBL" id="CAF4359903.1"/>
    </source>
</evidence>
<proteinExistence type="predicted"/>
<dbReference type="EMBL" id="CAJOAX010066666">
    <property type="protein sequence ID" value="CAF4359903.1"/>
    <property type="molecule type" value="Genomic_DNA"/>
</dbReference>
<comment type="caution">
    <text evidence="1">The sequence shown here is derived from an EMBL/GenBank/DDBJ whole genome shotgun (WGS) entry which is preliminary data.</text>
</comment>
<protein>
    <submittedName>
        <fullName evidence="1">Uncharacterized protein</fullName>
    </submittedName>
</protein>
<dbReference type="Proteomes" id="UP000663823">
    <property type="component" value="Unassembled WGS sequence"/>
</dbReference>
<name>A0A820LNI3_9BILA</name>
<gene>
    <name evidence="1" type="ORF">OTI717_LOCUS43813</name>
</gene>
<organism evidence="1 2">
    <name type="scientific">Rotaria sordida</name>
    <dbReference type="NCBI Taxonomy" id="392033"/>
    <lineage>
        <taxon>Eukaryota</taxon>
        <taxon>Metazoa</taxon>
        <taxon>Spiralia</taxon>
        <taxon>Gnathifera</taxon>
        <taxon>Rotifera</taxon>
        <taxon>Eurotatoria</taxon>
        <taxon>Bdelloidea</taxon>
        <taxon>Philodinida</taxon>
        <taxon>Philodinidae</taxon>
        <taxon>Rotaria</taxon>
    </lineage>
</organism>
<feature type="non-terminal residue" evidence="1">
    <location>
        <position position="1"/>
    </location>
</feature>
<dbReference type="AlphaFoldDB" id="A0A820LNI3"/>
<reference evidence="1" key="1">
    <citation type="submission" date="2021-02" db="EMBL/GenBank/DDBJ databases">
        <authorList>
            <person name="Nowell W R."/>
        </authorList>
    </citation>
    <scope>NUCLEOTIDE SEQUENCE</scope>
</reference>
<sequence>LKVVIDELSTLIERARSSNGILTAVQQAQQKTKQQPK</sequence>
<accession>A0A820LNI3</accession>
<feature type="non-terminal residue" evidence="1">
    <location>
        <position position="37"/>
    </location>
</feature>